<protein>
    <submittedName>
        <fullName evidence="2">Uncharacterized protein</fullName>
    </submittedName>
</protein>
<evidence type="ECO:0000313" key="3">
    <source>
        <dbReference type="Proteomes" id="UP001497444"/>
    </source>
</evidence>
<reference evidence="2" key="1">
    <citation type="submission" date="2024-02" db="EMBL/GenBank/DDBJ databases">
        <authorList>
            <consortium name="ELIXIR-Norway"/>
            <consortium name="Elixir Norway"/>
        </authorList>
    </citation>
    <scope>NUCLEOTIDE SEQUENCE</scope>
</reference>
<keyword evidence="1" id="KW-0732">Signal</keyword>
<evidence type="ECO:0000256" key="1">
    <source>
        <dbReference type="SAM" id="SignalP"/>
    </source>
</evidence>
<feature type="chain" id="PRO_5046021723" evidence="1">
    <location>
        <begin position="16"/>
        <end position="230"/>
    </location>
</feature>
<feature type="signal peptide" evidence="1">
    <location>
        <begin position="1"/>
        <end position="15"/>
    </location>
</feature>
<evidence type="ECO:0000313" key="2">
    <source>
        <dbReference type="EMBL" id="CAK9264474.1"/>
    </source>
</evidence>
<dbReference type="Proteomes" id="UP001497444">
    <property type="component" value="Chromosome 16"/>
</dbReference>
<keyword evidence="3" id="KW-1185">Reference proteome</keyword>
<sequence>MFLHPLLLLVVRINATDYLHSIAIYALYLTSDLLSYACGHSILTRLQHLCPHPHQWRVMAACHCHAWSRLSCGTRNKLSYTKHTKHRPHASKWVLLRQLSDNDKKLTKFFLRKSDAKFHCTDGDGNDSMIQRGVAKLEPNSLVCELPELPPDHIADSYPAPITEFTPEEQCLGNNTDLSVAAELGEETQVPCEQSETCMLEDALPCCLQDYLTSVERQLTQGEEDGPTSD</sequence>
<organism evidence="2 3">
    <name type="scientific">Sphagnum jensenii</name>
    <dbReference type="NCBI Taxonomy" id="128206"/>
    <lineage>
        <taxon>Eukaryota</taxon>
        <taxon>Viridiplantae</taxon>
        <taxon>Streptophyta</taxon>
        <taxon>Embryophyta</taxon>
        <taxon>Bryophyta</taxon>
        <taxon>Sphagnophytina</taxon>
        <taxon>Sphagnopsida</taxon>
        <taxon>Sphagnales</taxon>
        <taxon>Sphagnaceae</taxon>
        <taxon>Sphagnum</taxon>
    </lineage>
</organism>
<proteinExistence type="predicted"/>
<accession>A0ABP0WCC6</accession>
<name>A0ABP0WCC6_9BRYO</name>
<gene>
    <name evidence="2" type="ORF">CSSPJE1EN1_LOCUS9952</name>
</gene>
<dbReference type="EMBL" id="OZ020111">
    <property type="protein sequence ID" value="CAK9264474.1"/>
    <property type="molecule type" value="Genomic_DNA"/>
</dbReference>